<accession>A0ABT4B6E2</accession>
<keyword evidence="3" id="KW-1185">Reference proteome</keyword>
<comment type="caution">
    <text evidence="2">The sequence shown here is derived from an EMBL/GenBank/DDBJ whole genome shotgun (WGS) entry which is preliminary data.</text>
</comment>
<dbReference type="SUPFAM" id="SSF54593">
    <property type="entry name" value="Glyoxalase/Bleomycin resistance protein/Dihydroxybiphenyl dioxygenase"/>
    <property type="match status" value="1"/>
</dbReference>
<dbReference type="PROSITE" id="PS51819">
    <property type="entry name" value="VOC"/>
    <property type="match status" value="1"/>
</dbReference>
<dbReference type="InterPro" id="IPR052164">
    <property type="entry name" value="Anthracycline_SecMetBiosynth"/>
</dbReference>
<evidence type="ECO:0000313" key="3">
    <source>
        <dbReference type="Proteomes" id="UP001151002"/>
    </source>
</evidence>
<dbReference type="InterPro" id="IPR004360">
    <property type="entry name" value="Glyas_Fos-R_dOase_dom"/>
</dbReference>
<dbReference type="CDD" id="cd07247">
    <property type="entry name" value="SgaA_N_like"/>
    <property type="match status" value="1"/>
</dbReference>
<dbReference type="Gene3D" id="3.10.180.10">
    <property type="entry name" value="2,3-Dihydroxybiphenyl 1,2-Dioxygenase, domain 1"/>
    <property type="match status" value="1"/>
</dbReference>
<sequence>MTEQTHEHHVIDYIEITVGDLAAAKRFYGEAFGWQFNDYGPEYAGIRRGAGEVGGLRAGEPVGVGGPLVLLFSSDLDASVEAVRAAGGQVVEGPYEFPGGRRFHFTDPSGNELGVWSEK</sequence>
<dbReference type="PANTHER" id="PTHR33993:SF1">
    <property type="entry name" value="GLYOXALASE FAMILY PROTEIN"/>
    <property type="match status" value="1"/>
</dbReference>
<organism evidence="2 3">
    <name type="scientific">Paractinoplanes pyxinae</name>
    <dbReference type="NCBI Taxonomy" id="2997416"/>
    <lineage>
        <taxon>Bacteria</taxon>
        <taxon>Bacillati</taxon>
        <taxon>Actinomycetota</taxon>
        <taxon>Actinomycetes</taxon>
        <taxon>Micromonosporales</taxon>
        <taxon>Micromonosporaceae</taxon>
        <taxon>Paractinoplanes</taxon>
    </lineage>
</organism>
<gene>
    <name evidence="2" type="ORF">OWR29_24615</name>
</gene>
<reference evidence="2" key="1">
    <citation type="submission" date="2022-11" db="EMBL/GenBank/DDBJ databases">
        <authorList>
            <person name="Somphong A."/>
            <person name="Phongsopitanun W."/>
        </authorList>
    </citation>
    <scope>NUCLEOTIDE SEQUENCE</scope>
    <source>
        <strain evidence="2">Pm04-4</strain>
    </source>
</reference>
<proteinExistence type="predicted"/>
<dbReference type="EMBL" id="JAPNTZ010000008">
    <property type="protein sequence ID" value="MCY1141195.1"/>
    <property type="molecule type" value="Genomic_DNA"/>
</dbReference>
<dbReference type="RefSeq" id="WP_267565562.1">
    <property type="nucleotide sequence ID" value="NZ_JAPNTZ010000008.1"/>
</dbReference>
<evidence type="ECO:0000313" key="2">
    <source>
        <dbReference type="EMBL" id="MCY1141195.1"/>
    </source>
</evidence>
<dbReference type="Pfam" id="PF00903">
    <property type="entry name" value="Glyoxalase"/>
    <property type="match status" value="1"/>
</dbReference>
<dbReference type="Proteomes" id="UP001151002">
    <property type="component" value="Unassembled WGS sequence"/>
</dbReference>
<protein>
    <submittedName>
        <fullName evidence="2">VOC family protein</fullName>
    </submittedName>
</protein>
<dbReference type="PANTHER" id="PTHR33993">
    <property type="entry name" value="GLYOXALASE-RELATED"/>
    <property type="match status" value="1"/>
</dbReference>
<dbReference type="InterPro" id="IPR029068">
    <property type="entry name" value="Glyas_Bleomycin-R_OHBP_Dase"/>
</dbReference>
<evidence type="ECO:0000259" key="1">
    <source>
        <dbReference type="PROSITE" id="PS51819"/>
    </source>
</evidence>
<dbReference type="InterPro" id="IPR037523">
    <property type="entry name" value="VOC_core"/>
</dbReference>
<name>A0ABT4B6E2_9ACTN</name>
<feature type="domain" description="VOC" evidence="1">
    <location>
        <begin position="10"/>
        <end position="118"/>
    </location>
</feature>